<name>A0A4Y3TGX2_9PROT</name>
<dbReference type="InterPro" id="IPR025419">
    <property type="entry name" value="DUF4142"/>
</dbReference>
<comment type="caution">
    <text evidence="3">The sequence shown here is derived from an EMBL/GenBank/DDBJ whole genome shotgun (WGS) entry which is preliminary data.</text>
</comment>
<gene>
    <name evidence="3" type="ORF">AOR01nite_06680</name>
</gene>
<protein>
    <recommendedName>
        <fullName evidence="2">DUF4142 domain-containing protein</fullName>
    </recommendedName>
</protein>
<dbReference type="Pfam" id="PF13628">
    <property type="entry name" value="DUF4142"/>
    <property type="match status" value="1"/>
</dbReference>
<evidence type="ECO:0000313" key="3">
    <source>
        <dbReference type="EMBL" id="GEB82191.1"/>
    </source>
</evidence>
<organism evidence="3 4">
    <name type="scientific">Acetobacter orleanensis</name>
    <dbReference type="NCBI Taxonomy" id="104099"/>
    <lineage>
        <taxon>Bacteria</taxon>
        <taxon>Pseudomonadati</taxon>
        <taxon>Pseudomonadota</taxon>
        <taxon>Alphaproteobacteria</taxon>
        <taxon>Acetobacterales</taxon>
        <taxon>Acetobacteraceae</taxon>
        <taxon>Acetobacter</taxon>
    </lineage>
</organism>
<dbReference type="AlphaFoldDB" id="A0A4Y3TGX2"/>
<evidence type="ECO:0000256" key="1">
    <source>
        <dbReference type="SAM" id="SignalP"/>
    </source>
</evidence>
<accession>A0A4Y3TGX2</accession>
<dbReference type="EMBL" id="BJMU01000002">
    <property type="protein sequence ID" value="GEB82191.1"/>
    <property type="molecule type" value="Genomic_DNA"/>
</dbReference>
<sequence>MLIMLRLSRHQVCACSSLLVSLFALTACMNPGQPSAPPLPALATPFVAADTNLAAAINDADLTQIALATLAQTHAARSDIAQLGTVIVKNLTDNRTSLVALATTSKATMAEKPFTHSQKVIDQMQHLHGATFDKNYVRYLASSTKTTIAHLDAESVASKNTDLLKISGDLKTKLLGYTMQIQ</sequence>
<dbReference type="Gene3D" id="1.20.1260.10">
    <property type="match status" value="1"/>
</dbReference>
<dbReference type="PROSITE" id="PS51257">
    <property type="entry name" value="PROKAR_LIPOPROTEIN"/>
    <property type="match status" value="1"/>
</dbReference>
<feature type="chain" id="PRO_5021327201" description="DUF4142 domain-containing protein" evidence="1">
    <location>
        <begin position="27"/>
        <end position="182"/>
    </location>
</feature>
<feature type="signal peptide" evidence="1">
    <location>
        <begin position="1"/>
        <end position="26"/>
    </location>
</feature>
<keyword evidence="4" id="KW-1185">Reference proteome</keyword>
<keyword evidence="1" id="KW-0732">Signal</keyword>
<feature type="domain" description="DUF4142" evidence="2">
    <location>
        <begin position="49"/>
        <end position="166"/>
    </location>
</feature>
<dbReference type="Proteomes" id="UP000317617">
    <property type="component" value="Unassembled WGS sequence"/>
</dbReference>
<reference evidence="3 4" key="1">
    <citation type="submission" date="2019-06" db="EMBL/GenBank/DDBJ databases">
        <title>Whole genome shotgun sequence of Acetobacter orleanensis NBRC 13752.</title>
        <authorList>
            <person name="Hosoyama A."/>
            <person name="Uohara A."/>
            <person name="Ohji S."/>
            <person name="Ichikawa N."/>
        </authorList>
    </citation>
    <scope>NUCLEOTIDE SEQUENCE [LARGE SCALE GENOMIC DNA]</scope>
    <source>
        <strain evidence="3 4">NBRC 13752</strain>
    </source>
</reference>
<evidence type="ECO:0000259" key="2">
    <source>
        <dbReference type="Pfam" id="PF13628"/>
    </source>
</evidence>
<proteinExistence type="predicted"/>
<dbReference type="InterPro" id="IPR012347">
    <property type="entry name" value="Ferritin-like"/>
</dbReference>
<evidence type="ECO:0000313" key="4">
    <source>
        <dbReference type="Proteomes" id="UP000317617"/>
    </source>
</evidence>